<proteinExistence type="predicted"/>
<dbReference type="InterPro" id="IPR021229">
    <property type="entry name" value="DUF2800"/>
</dbReference>
<organism evidence="5 7">
    <name type="scientific">Enterococcus raffinosus ATCC 49464</name>
    <dbReference type="NCBI Taxonomy" id="1158602"/>
    <lineage>
        <taxon>Bacteria</taxon>
        <taxon>Bacillati</taxon>
        <taxon>Bacillota</taxon>
        <taxon>Bacilli</taxon>
        <taxon>Lactobacillales</taxon>
        <taxon>Enterococcaceae</taxon>
        <taxon>Enterococcus</taxon>
    </lineage>
</organism>
<dbReference type="Pfam" id="PF10926">
    <property type="entry name" value="DUF2800"/>
    <property type="match status" value="1"/>
</dbReference>
<dbReference type="PATRIC" id="fig|1158602.3.peg.2601"/>
<dbReference type="GO" id="GO:0005524">
    <property type="term" value="F:ATP binding"/>
    <property type="evidence" value="ECO:0007669"/>
    <property type="project" value="UniProtKB-KW"/>
</dbReference>
<dbReference type="EMBL" id="ASWF01000003">
    <property type="protein sequence ID" value="EOT75720.1"/>
    <property type="molecule type" value="Genomic_DNA"/>
</dbReference>
<gene>
    <name evidence="6" type="ORF">I590_02544</name>
    <name evidence="5" type="ORF">UAK_02600</name>
</gene>
<feature type="compositionally biased region" description="Basic and acidic residues" evidence="4">
    <location>
        <begin position="380"/>
        <end position="392"/>
    </location>
</feature>
<evidence type="ECO:0008006" key="9">
    <source>
        <dbReference type="Google" id="ProtNLM"/>
    </source>
</evidence>
<keyword evidence="3" id="KW-0067">ATP-binding</keyword>
<evidence type="ECO:0000313" key="6">
    <source>
        <dbReference type="EMBL" id="EOT75720.1"/>
    </source>
</evidence>
<dbReference type="GO" id="GO:0004386">
    <property type="term" value="F:helicase activity"/>
    <property type="evidence" value="ECO:0007669"/>
    <property type="project" value="UniProtKB-KW"/>
</dbReference>
<reference evidence="6 8" key="2">
    <citation type="submission" date="2013-03" db="EMBL/GenBank/DDBJ databases">
        <title>The Genome Sequence of Enterococcus raffinosus ATCC_49464 (PacBio/Illumina hybrid assembly).</title>
        <authorList>
            <consortium name="The Broad Institute Genomics Platform"/>
            <consortium name="The Broad Institute Genome Sequencing Center for Infectious Disease"/>
            <person name="Earl A."/>
            <person name="Russ C."/>
            <person name="Gilmore M."/>
            <person name="Surin D."/>
            <person name="Walker B."/>
            <person name="Young S."/>
            <person name="Zeng Q."/>
            <person name="Gargeya S."/>
            <person name="Fitzgerald M."/>
            <person name="Haas B."/>
            <person name="Abouelleil A."/>
            <person name="Allen A.W."/>
            <person name="Alvarado L."/>
            <person name="Arachchi H.M."/>
            <person name="Berlin A.M."/>
            <person name="Chapman S.B."/>
            <person name="Gainer-Dewar J."/>
            <person name="Goldberg J."/>
            <person name="Griggs A."/>
            <person name="Gujja S."/>
            <person name="Hansen M."/>
            <person name="Howarth C."/>
            <person name="Imamovic A."/>
            <person name="Ireland A."/>
            <person name="Larimer J."/>
            <person name="McCowan C."/>
            <person name="Murphy C."/>
            <person name="Pearson M."/>
            <person name="Poon T.W."/>
            <person name="Priest M."/>
            <person name="Roberts A."/>
            <person name="Saif S."/>
            <person name="Shea T."/>
            <person name="Sisk P."/>
            <person name="Sykes S."/>
            <person name="Wortman J."/>
            <person name="Nusbaum C."/>
            <person name="Birren B."/>
        </authorList>
    </citation>
    <scope>NUCLEOTIDE SEQUENCE [LARGE SCALE GENOMIC DNA]</scope>
    <source>
        <strain evidence="6 8">ATCC 49464</strain>
    </source>
</reference>
<reference evidence="5 7" key="1">
    <citation type="submission" date="2013-02" db="EMBL/GenBank/DDBJ databases">
        <title>The Genome Sequence of Enterococcus raffinosus ATCC_49464.</title>
        <authorList>
            <consortium name="The Broad Institute Genome Sequencing Platform"/>
            <consortium name="The Broad Institute Genome Sequencing Center for Infectious Disease"/>
            <person name="Earl A.M."/>
            <person name="Gilmore M.S."/>
            <person name="Lebreton F."/>
            <person name="Walker B."/>
            <person name="Young S.K."/>
            <person name="Zeng Q."/>
            <person name="Gargeya S."/>
            <person name="Fitzgerald M."/>
            <person name="Haas B."/>
            <person name="Abouelleil A."/>
            <person name="Alvarado L."/>
            <person name="Arachchi H.M."/>
            <person name="Berlin A.M."/>
            <person name="Chapman S.B."/>
            <person name="Dewar J."/>
            <person name="Goldberg J."/>
            <person name="Griggs A."/>
            <person name="Gujja S."/>
            <person name="Hansen M."/>
            <person name="Howarth C."/>
            <person name="Imamovic A."/>
            <person name="Larimer J."/>
            <person name="McCowan C."/>
            <person name="Murphy C."/>
            <person name="Neiman D."/>
            <person name="Pearson M."/>
            <person name="Priest M."/>
            <person name="Roberts A."/>
            <person name="Saif S."/>
            <person name="Shea T."/>
            <person name="Sisk P."/>
            <person name="Sykes S."/>
            <person name="Wortman J."/>
            <person name="Nusbaum C."/>
            <person name="Birren B."/>
        </authorList>
    </citation>
    <scope>NUCLEOTIDE SEQUENCE [LARGE SCALE GENOMIC DNA]</scope>
    <source>
        <strain evidence="5 7">ATCC 49464</strain>
    </source>
</reference>
<keyword evidence="2" id="KW-0347">Helicase</keyword>
<evidence type="ECO:0000313" key="7">
    <source>
        <dbReference type="Proteomes" id="UP000013877"/>
    </source>
</evidence>
<comment type="caution">
    <text evidence="5">The sequence shown here is derived from an EMBL/GenBank/DDBJ whole genome shotgun (WGS) entry which is preliminary data.</text>
</comment>
<dbReference type="InterPro" id="IPR011604">
    <property type="entry name" value="PDDEXK-like_dom_sf"/>
</dbReference>
<evidence type="ECO:0000313" key="5">
    <source>
        <dbReference type="EMBL" id="EOH77027.1"/>
    </source>
</evidence>
<feature type="region of interest" description="Disordered" evidence="4">
    <location>
        <begin position="377"/>
        <end position="405"/>
    </location>
</feature>
<accession>R2NYF0</accession>
<dbReference type="Gene3D" id="3.90.320.10">
    <property type="match status" value="1"/>
</dbReference>
<evidence type="ECO:0000313" key="8">
    <source>
        <dbReference type="Proteomes" id="UP000014158"/>
    </source>
</evidence>
<evidence type="ECO:0000256" key="4">
    <source>
        <dbReference type="SAM" id="MobiDB-lite"/>
    </source>
</evidence>
<dbReference type="eggNOG" id="COG2887">
    <property type="taxonomic scope" value="Bacteria"/>
</dbReference>
<sequence length="405" mass="45517">MPSEHALLSASDADRWIHCPRSVRLTQSFKDSGSAEAEEGTIAHALAELNLRFEYEGPDAGEIVEYKQLQKNPLYNKAMADYVREFENVVHEQYAEAVNAFEEMRPSQRKYLKSIGVKEPLIFFEARVDTSDYIPEGFGTSDVVIIGGNKMFITDLKYGKGKPVSALDNPQLKAYGLGAMKSFKKYMDFVQDITFTIVQPRLHDRSSTTIRSTDLMRWGKTVLRPAANKAYCGQGELLAGSWCQWCPIKDVCKKRAETLLAGVDFTPEEWLSPSEVAEIVNKGSEVKQWIDKVEKYALKLAIEGVHIDGYKVVQGRSGKRTVRDPEALAIDLQFEGYPEEDIYKPPQMKGIGDLEKTLGLEAFSDLVGPYLTQAEGQPKLAKESDKRPEWKSFDASQAFDDLSNE</sequence>
<name>R2NYF0_9ENTE</name>
<evidence type="ECO:0000256" key="3">
    <source>
        <dbReference type="ARBA" id="ARBA00022840"/>
    </source>
</evidence>
<dbReference type="EMBL" id="AJAL01000014">
    <property type="protein sequence ID" value="EOH77027.1"/>
    <property type="molecule type" value="Genomic_DNA"/>
</dbReference>
<keyword evidence="2" id="KW-0378">Hydrolase</keyword>
<protein>
    <recommendedName>
        <fullName evidence="9">PD-(D/E)XK endonuclease-like domain-containing protein</fullName>
    </recommendedName>
</protein>
<keyword evidence="1" id="KW-0547">Nucleotide-binding</keyword>
<dbReference type="Proteomes" id="UP000014158">
    <property type="component" value="Unassembled WGS sequence"/>
</dbReference>
<evidence type="ECO:0000256" key="1">
    <source>
        <dbReference type="ARBA" id="ARBA00022741"/>
    </source>
</evidence>
<dbReference type="AlphaFoldDB" id="R2NYF0"/>
<dbReference type="RefSeq" id="WP_010745808.1">
    <property type="nucleotide sequence ID" value="NZ_ASWF01000003.1"/>
</dbReference>
<evidence type="ECO:0000256" key="2">
    <source>
        <dbReference type="ARBA" id="ARBA00022806"/>
    </source>
</evidence>
<keyword evidence="8" id="KW-1185">Reference proteome</keyword>
<dbReference type="OrthoDB" id="9766061at2"/>
<dbReference type="Proteomes" id="UP000013877">
    <property type="component" value="Unassembled WGS sequence"/>
</dbReference>
<dbReference type="HOGENOM" id="CLU_043122_1_1_9"/>